<dbReference type="EMBL" id="JAGIYY010000001">
    <property type="protein sequence ID" value="MBP0438266.1"/>
    <property type="molecule type" value="Genomic_DNA"/>
</dbReference>
<dbReference type="InterPro" id="IPR015168">
    <property type="entry name" value="SsuA/THI5"/>
</dbReference>
<dbReference type="RefSeq" id="WP_209334179.1">
    <property type="nucleotide sequence ID" value="NZ_JAGIYY010000001.1"/>
</dbReference>
<dbReference type="Pfam" id="PF09084">
    <property type="entry name" value="NMT1"/>
    <property type="match status" value="1"/>
</dbReference>
<dbReference type="AlphaFoldDB" id="A0A8J7RGZ5"/>
<dbReference type="Proteomes" id="UP000666240">
    <property type="component" value="Unassembled WGS sequence"/>
</dbReference>
<gene>
    <name evidence="6" type="ORF">J5Y06_06365</name>
</gene>
<reference evidence="6" key="1">
    <citation type="submission" date="2021-03" db="EMBL/GenBank/DDBJ databases">
        <title>Genome sequencing and assembly of Tianweitania sediminis.</title>
        <authorList>
            <person name="Chhetri G."/>
        </authorList>
    </citation>
    <scope>NUCLEOTIDE SEQUENCE</scope>
    <source>
        <strain evidence="6">Z8</strain>
    </source>
</reference>
<evidence type="ECO:0000259" key="5">
    <source>
        <dbReference type="Pfam" id="PF09084"/>
    </source>
</evidence>
<evidence type="ECO:0000256" key="3">
    <source>
        <dbReference type="ARBA" id="ARBA00022729"/>
    </source>
</evidence>
<sequence length="311" mass="32726">MTTIWKTALGAALMLTALSSAGWAQTAVNVGCTATTDCASAAVALEEGIFKKNGLDVTMTLIGLNSNIPAALLSDSIQIGGPTPSVFLQAVDGGLDLVAVAGASSTAKATFDTAGVVAAPSANIKSPEDFVGKKVGAPGIGAFLQVLFSKWLIDSGVDPKQVNFVEVTFPTMNDTLKSGAVDAVVTAEPMMSRIIASGTGEVAGYFLEKLPERRPAIFYASTREWADANPEAVQAFRTSIEEAAKIVNDNPEKGRQAIANFTKIPLDVLSKMKLSVSDPKIEQEQLDWWVATMNEQSMLQGEPDTATLIQK</sequence>
<feature type="chain" id="PRO_5035290906" evidence="4">
    <location>
        <begin position="25"/>
        <end position="311"/>
    </location>
</feature>
<evidence type="ECO:0000256" key="4">
    <source>
        <dbReference type="SAM" id="SignalP"/>
    </source>
</evidence>
<dbReference type="Gene3D" id="3.40.190.10">
    <property type="entry name" value="Periplasmic binding protein-like II"/>
    <property type="match status" value="2"/>
</dbReference>
<name>A0A8J7RGZ5_9HYPH</name>
<proteinExistence type="inferred from homology"/>
<dbReference type="PANTHER" id="PTHR30024:SF47">
    <property type="entry name" value="TAURINE-BINDING PERIPLASMIC PROTEIN"/>
    <property type="match status" value="1"/>
</dbReference>
<dbReference type="PANTHER" id="PTHR30024">
    <property type="entry name" value="ALIPHATIC SULFONATES-BINDING PROTEIN-RELATED"/>
    <property type="match status" value="1"/>
</dbReference>
<feature type="signal peptide" evidence="4">
    <location>
        <begin position="1"/>
        <end position="24"/>
    </location>
</feature>
<accession>A0A8J7RGZ5</accession>
<dbReference type="SUPFAM" id="SSF53850">
    <property type="entry name" value="Periplasmic binding protein-like II"/>
    <property type="match status" value="1"/>
</dbReference>
<comment type="caution">
    <text evidence="6">The sequence shown here is derived from an EMBL/GenBank/DDBJ whole genome shotgun (WGS) entry which is preliminary data.</text>
</comment>
<protein>
    <submittedName>
        <fullName evidence="6">ABC transporter substrate-binding protein</fullName>
    </submittedName>
</protein>
<keyword evidence="3 4" id="KW-0732">Signal</keyword>
<comment type="similarity">
    <text evidence="2">Belongs to the bacterial solute-binding protein SsuA/TauA family.</text>
</comment>
<comment type="subcellular location">
    <subcellularLocation>
        <location evidence="1">Periplasm</location>
    </subcellularLocation>
</comment>
<evidence type="ECO:0000256" key="1">
    <source>
        <dbReference type="ARBA" id="ARBA00004418"/>
    </source>
</evidence>
<organism evidence="6 7">
    <name type="scientific">Tianweitania sediminis</name>
    <dbReference type="NCBI Taxonomy" id="1502156"/>
    <lineage>
        <taxon>Bacteria</taxon>
        <taxon>Pseudomonadati</taxon>
        <taxon>Pseudomonadota</taxon>
        <taxon>Alphaproteobacteria</taxon>
        <taxon>Hyphomicrobiales</taxon>
        <taxon>Phyllobacteriaceae</taxon>
        <taxon>Tianweitania</taxon>
    </lineage>
</organism>
<evidence type="ECO:0000256" key="2">
    <source>
        <dbReference type="ARBA" id="ARBA00010742"/>
    </source>
</evidence>
<feature type="domain" description="SsuA/THI5-like" evidence="5">
    <location>
        <begin position="37"/>
        <end position="253"/>
    </location>
</feature>
<evidence type="ECO:0000313" key="6">
    <source>
        <dbReference type="EMBL" id="MBP0438266.1"/>
    </source>
</evidence>
<dbReference type="GO" id="GO:0042597">
    <property type="term" value="C:periplasmic space"/>
    <property type="evidence" value="ECO:0007669"/>
    <property type="project" value="UniProtKB-SubCell"/>
</dbReference>
<keyword evidence="7" id="KW-1185">Reference proteome</keyword>
<evidence type="ECO:0000313" key="7">
    <source>
        <dbReference type="Proteomes" id="UP000666240"/>
    </source>
</evidence>